<reference evidence="1 2" key="1">
    <citation type="submission" date="2018-06" db="EMBL/GenBank/DDBJ databases">
        <authorList>
            <consortium name="Pathogen Informatics"/>
            <person name="Doyle S."/>
        </authorList>
    </citation>
    <scope>NUCLEOTIDE SEQUENCE [LARGE SCALE GENOMIC DNA]</scope>
    <source>
        <strain evidence="1 2">NCTC11370</strain>
    </source>
</reference>
<keyword evidence="2" id="KW-1185">Reference proteome</keyword>
<dbReference type="Proteomes" id="UP000254554">
    <property type="component" value="Unassembled WGS sequence"/>
</dbReference>
<dbReference type="GeneID" id="93293641"/>
<organism evidence="1 2">
    <name type="scientific">Fluoribacter dumoffii</name>
    <dbReference type="NCBI Taxonomy" id="463"/>
    <lineage>
        <taxon>Bacteria</taxon>
        <taxon>Pseudomonadati</taxon>
        <taxon>Pseudomonadota</taxon>
        <taxon>Gammaproteobacteria</taxon>
        <taxon>Legionellales</taxon>
        <taxon>Legionellaceae</taxon>
        <taxon>Fluoribacter</taxon>
    </lineage>
</organism>
<gene>
    <name evidence="1" type="ORF">NCTC11370_00352</name>
</gene>
<name>A0A377G7I6_9GAMM</name>
<proteinExistence type="predicted"/>
<evidence type="ECO:0000313" key="1">
    <source>
        <dbReference type="EMBL" id="STO20298.1"/>
    </source>
</evidence>
<evidence type="ECO:0000313" key="2">
    <source>
        <dbReference type="Proteomes" id="UP000254554"/>
    </source>
</evidence>
<dbReference type="RefSeq" id="WP_010652510.1">
    <property type="nucleotide sequence ID" value="NZ_JAPHOO010000002.1"/>
</dbReference>
<accession>A0A377G7I6</accession>
<dbReference type="OrthoDB" id="5649492at2"/>
<sequence length="677" mass="79585">MFRLRLARHVIEKYQKKGIVHLPDFLVYDFDEEEYKSFWKEIASSSRQKLYTDGIDVFPVNWVRYFFESFKGWLGFENHCHPNRVEMTLGKIAYAGYMKGYKSQSLFYNVDMSSISDRFINLVHSPRTNQTSAELQQLLMKYFINHSQAFPEFNESIHENYPFGKTFFQEHLGYLAPSIDPQNTTIIDSLINQIYYFGQSVSKSDCYRLSTFAEAYSHFLVQQNRSEEALYWSPGIKWKFKEHFIDFYLGQKDTTLKASEKAMELIAELFLSSNPDDQKEAVAYIKNYFNDAEQDTLLTSLPHLRTEVAKAYLEDAKRELNKWGITKWLIGNQTMKFVSQSKRLDPEVLEQDSSREGLMIKKDLILQQFDFAIENNRFQDADALFKKNPDISFAEKKLERLREEYCLQFKANALRIAEDLASHQIETTIELAEEQIELAKKIVRIKPHDSLIRDAIVNYASTVVAVDVLKYPARDANRIQLNKAQCRLAEYLFLGSNSAVSDVYNQLLLRKIDCLIARLAVPIDYNDNRQLRSEFQQEHKQEIEALKKELTVFISANEKKPAMKKTLAKIYYLLADTLVYFEDKINEAIPYFKRAKELMPENLYYLLRYFEMIEDNRRFAIRKKIAAIGYLHEMKYNNYMVERWSEDVIMSKGFDIHEVHPEKSLVRSIGRTIGLFE</sequence>
<dbReference type="EMBL" id="UGGT01000001">
    <property type="protein sequence ID" value="STO20298.1"/>
    <property type="molecule type" value="Genomic_DNA"/>
</dbReference>
<dbReference type="STRING" id="1094715.GCA_000236165_02730"/>
<dbReference type="AlphaFoldDB" id="A0A377G7I6"/>
<protein>
    <submittedName>
        <fullName evidence="1">Uncharacterized protein</fullName>
    </submittedName>
</protein>